<dbReference type="Proteomes" id="UP000299102">
    <property type="component" value="Unassembled WGS sequence"/>
</dbReference>
<evidence type="ECO:0000313" key="2">
    <source>
        <dbReference type="Proteomes" id="UP000299102"/>
    </source>
</evidence>
<dbReference type="AlphaFoldDB" id="A0A4C1VYT9"/>
<name>A0A4C1VYT9_EUMVA</name>
<evidence type="ECO:0000313" key="1">
    <source>
        <dbReference type="EMBL" id="GBP42985.1"/>
    </source>
</evidence>
<accession>A0A4C1VYT9</accession>
<dbReference type="EMBL" id="BGZK01000427">
    <property type="protein sequence ID" value="GBP42985.1"/>
    <property type="molecule type" value="Genomic_DNA"/>
</dbReference>
<keyword evidence="2" id="KW-1185">Reference proteome</keyword>
<proteinExistence type="predicted"/>
<comment type="caution">
    <text evidence="1">The sequence shown here is derived from an EMBL/GenBank/DDBJ whole genome shotgun (WGS) entry which is preliminary data.</text>
</comment>
<gene>
    <name evidence="1" type="ORF">EVAR_96483_1</name>
</gene>
<sequence>MALRIQNNADDAAALVQDSNIIELNRASLSFDLSLAMKDHARRLYNLFAEFKRHRVNLSDEWWPGDNLVMVARPPL</sequence>
<protein>
    <submittedName>
        <fullName evidence="1">Uncharacterized protein</fullName>
    </submittedName>
</protein>
<reference evidence="1 2" key="1">
    <citation type="journal article" date="2019" name="Commun. Biol.">
        <title>The bagworm genome reveals a unique fibroin gene that provides high tensile strength.</title>
        <authorList>
            <person name="Kono N."/>
            <person name="Nakamura H."/>
            <person name="Ohtoshi R."/>
            <person name="Tomita M."/>
            <person name="Numata K."/>
            <person name="Arakawa K."/>
        </authorList>
    </citation>
    <scope>NUCLEOTIDE SEQUENCE [LARGE SCALE GENOMIC DNA]</scope>
</reference>
<organism evidence="1 2">
    <name type="scientific">Eumeta variegata</name>
    <name type="common">Bagworm moth</name>
    <name type="synonym">Eumeta japonica</name>
    <dbReference type="NCBI Taxonomy" id="151549"/>
    <lineage>
        <taxon>Eukaryota</taxon>
        <taxon>Metazoa</taxon>
        <taxon>Ecdysozoa</taxon>
        <taxon>Arthropoda</taxon>
        <taxon>Hexapoda</taxon>
        <taxon>Insecta</taxon>
        <taxon>Pterygota</taxon>
        <taxon>Neoptera</taxon>
        <taxon>Endopterygota</taxon>
        <taxon>Lepidoptera</taxon>
        <taxon>Glossata</taxon>
        <taxon>Ditrysia</taxon>
        <taxon>Tineoidea</taxon>
        <taxon>Psychidae</taxon>
        <taxon>Oiketicinae</taxon>
        <taxon>Eumeta</taxon>
    </lineage>
</organism>